<dbReference type="Pfam" id="PF04448">
    <property type="entry name" value="DUF551"/>
    <property type="match status" value="1"/>
</dbReference>
<proteinExistence type="predicted"/>
<reference evidence="2" key="1">
    <citation type="submission" date="2020-05" db="EMBL/GenBank/DDBJ databases">
        <authorList>
            <person name="Chiriac C."/>
            <person name="Salcher M."/>
            <person name="Ghai R."/>
            <person name="Kavagutti S V."/>
        </authorList>
    </citation>
    <scope>NUCLEOTIDE SEQUENCE</scope>
</reference>
<evidence type="ECO:0000313" key="2">
    <source>
        <dbReference type="EMBL" id="CAB4188119.1"/>
    </source>
</evidence>
<gene>
    <name evidence="2" type="ORF">UFOVP1165_12</name>
</gene>
<name>A0A6J5QU20_9CAUD</name>
<evidence type="ECO:0000259" key="1">
    <source>
        <dbReference type="Pfam" id="PF04448"/>
    </source>
</evidence>
<protein>
    <recommendedName>
        <fullName evidence="1">DUF551 domain-containing protein</fullName>
    </recommendedName>
</protein>
<feature type="domain" description="DUF551" evidence="1">
    <location>
        <begin position="13"/>
        <end position="70"/>
    </location>
</feature>
<sequence length="70" mass="8413">MTTFEWQPIETAPKDGTWILGYWRDQRITEYPRVIFANDCSQHDVWYTADNRDFGPVYPTHWMPLPEPPK</sequence>
<dbReference type="EMBL" id="LR797120">
    <property type="protein sequence ID" value="CAB4188119.1"/>
    <property type="molecule type" value="Genomic_DNA"/>
</dbReference>
<dbReference type="InterPro" id="IPR007539">
    <property type="entry name" value="DUF551"/>
</dbReference>
<organism evidence="2">
    <name type="scientific">uncultured Caudovirales phage</name>
    <dbReference type="NCBI Taxonomy" id="2100421"/>
    <lineage>
        <taxon>Viruses</taxon>
        <taxon>Duplodnaviria</taxon>
        <taxon>Heunggongvirae</taxon>
        <taxon>Uroviricota</taxon>
        <taxon>Caudoviricetes</taxon>
        <taxon>Peduoviridae</taxon>
        <taxon>Maltschvirus</taxon>
        <taxon>Maltschvirus maltsch</taxon>
    </lineage>
</organism>
<accession>A0A6J5QU20</accession>